<proteinExistence type="predicted"/>
<dbReference type="InterPro" id="IPR010980">
    <property type="entry name" value="Cyt_c/b562"/>
</dbReference>
<dbReference type="InterPro" id="IPR002321">
    <property type="entry name" value="Cyt_c_II"/>
</dbReference>
<sequence length="150" mass="16498">MKQIKKVAALTVLLSFCFFGSSSLADSKGIIKYRQNVMKSTAGHMGAIVDILKNGLSLKAHVSDHARSMLQNSRMTLSMFPKGSGKGRTKAKLAIWENWSKFESAVKDFERESAKLAKVAESGDMEALAKQVRATGKTCGGCHRNFRKRD</sequence>
<protein>
    <recommendedName>
        <fullName evidence="7">Cytochrome c</fullName>
    </recommendedName>
</protein>
<dbReference type="PROSITE" id="PS51009">
    <property type="entry name" value="CYTCII"/>
    <property type="match status" value="1"/>
</dbReference>
<keyword evidence="1" id="KW-0813">Transport</keyword>
<evidence type="ECO:0000256" key="3">
    <source>
        <dbReference type="ARBA" id="ARBA00022723"/>
    </source>
</evidence>
<dbReference type="GO" id="GO:0005506">
    <property type="term" value="F:iron ion binding"/>
    <property type="evidence" value="ECO:0007669"/>
    <property type="project" value="InterPro"/>
</dbReference>
<keyword evidence="4" id="KW-0249">Electron transport</keyword>
<evidence type="ECO:0000256" key="5">
    <source>
        <dbReference type="ARBA" id="ARBA00023004"/>
    </source>
</evidence>
<gene>
    <name evidence="6" type="ORF">METZ01_LOCUS320357</name>
</gene>
<evidence type="ECO:0000256" key="1">
    <source>
        <dbReference type="ARBA" id="ARBA00022448"/>
    </source>
</evidence>
<dbReference type="GO" id="GO:0020037">
    <property type="term" value="F:heme binding"/>
    <property type="evidence" value="ECO:0007669"/>
    <property type="project" value="InterPro"/>
</dbReference>
<dbReference type="GO" id="GO:0022900">
    <property type="term" value="P:electron transport chain"/>
    <property type="evidence" value="ECO:0007669"/>
    <property type="project" value="InterPro"/>
</dbReference>
<dbReference type="Gene3D" id="1.20.120.10">
    <property type="entry name" value="Cytochrome c/b562"/>
    <property type="match status" value="1"/>
</dbReference>
<accession>A0A382P2B7</accession>
<evidence type="ECO:0000313" key="6">
    <source>
        <dbReference type="EMBL" id="SVC67503.1"/>
    </source>
</evidence>
<dbReference type="GO" id="GO:0042597">
    <property type="term" value="C:periplasmic space"/>
    <property type="evidence" value="ECO:0007669"/>
    <property type="project" value="InterPro"/>
</dbReference>
<dbReference type="EMBL" id="UINC01104395">
    <property type="protein sequence ID" value="SVC67503.1"/>
    <property type="molecule type" value="Genomic_DNA"/>
</dbReference>
<dbReference type="InterPro" id="IPR012127">
    <property type="entry name" value="Cyt_c_prime"/>
</dbReference>
<keyword evidence="5" id="KW-0408">Iron</keyword>
<evidence type="ECO:0000256" key="2">
    <source>
        <dbReference type="ARBA" id="ARBA00022617"/>
    </source>
</evidence>
<dbReference type="GO" id="GO:0009055">
    <property type="term" value="F:electron transfer activity"/>
    <property type="evidence" value="ECO:0007669"/>
    <property type="project" value="InterPro"/>
</dbReference>
<keyword evidence="2" id="KW-0349">Heme</keyword>
<reference evidence="6" key="1">
    <citation type="submission" date="2018-05" db="EMBL/GenBank/DDBJ databases">
        <authorList>
            <person name="Lanie J.A."/>
            <person name="Ng W.-L."/>
            <person name="Kazmierczak K.M."/>
            <person name="Andrzejewski T.M."/>
            <person name="Davidsen T.M."/>
            <person name="Wayne K.J."/>
            <person name="Tettelin H."/>
            <person name="Glass J.I."/>
            <person name="Rusch D."/>
            <person name="Podicherti R."/>
            <person name="Tsui H.-C.T."/>
            <person name="Winkler M.E."/>
        </authorList>
    </citation>
    <scope>NUCLEOTIDE SEQUENCE</scope>
</reference>
<dbReference type="AlphaFoldDB" id="A0A382P2B7"/>
<name>A0A382P2B7_9ZZZZ</name>
<organism evidence="6">
    <name type="scientific">marine metagenome</name>
    <dbReference type="NCBI Taxonomy" id="408172"/>
    <lineage>
        <taxon>unclassified sequences</taxon>
        <taxon>metagenomes</taxon>
        <taxon>ecological metagenomes</taxon>
    </lineage>
</organism>
<dbReference type="PIRSF" id="PIRSF000027">
    <property type="entry name" value="Cytc_c_prime"/>
    <property type="match status" value="1"/>
</dbReference>
<dbReference type="PRINTS" id="PR00608">
    <property type="entry name" value="CYTCHROMECII"/>
</dbReference>
<keyword evidence="3" id="KW-0479">Metal-binding</keyword>
<evidence type="ECO:0000256" key="4">
    <source>
        <dbReference type="ARBA" id="ARBA00022982"/>
    </source>
</evidence>
<dbReference type="InterPro" id="IPR015984">
    <property type="entry name" value="Cyt_c_prime_subgr"/>
</dbReference>
<dbReference type="Pfam" id="PF01322">
    <property type="entry name" value="Cytochrom_C_2"/>
    <property type="match status" value="1"/>
</dbReference>
<dbReference type="SUPFAM" id="SSF47175">
    <property type="entry name" value="Cytochromes"/>
    <property type="match status" value="1"/>
</dbReference>
<evidence type="ECO:0008006" key="7">
    <source>
        <dbReference type="Google" id="ProtNLM"/>
    </source>
</evidence>